<dbReference type="SUPFAM" id="SSF46689">
    <property type="entry name" value="Homeodomain-like"/>
    <property type="match status" value="2"/>
</dbReference>
<dbReference type="PANTHER" id="PTHR46796">
    <property type="entry name" value="HTH-TYPE TRANSCRIPTIONAL ACTIVATOR RHAS-RELATED"/>
    <property type="match status" value="1"/>
</dbReference>
<proteinExistence type="predicted"/>
<feature type="domain" description="HTH araC/xylS-type" evidence="4">
    <location>
        <begin position="171"/>
        <end position="268"/>
    </location>
</feature>
<evidence type="ECO:0000313" key="5">
    <source>
        <dbReference type="EMBL" id="KAA6126155.1"/>
    </source>
</evidence>
<keyword evidence="1" id="KW-0805">Transcription regulation</keyword>
<dbReference type="Pfam" id="PF12833">
    <property type="entry name" value="HTH_18"/>
    <property type="match status" value="1"/>
</dbReference>
<dbReference type="PANTHER" id="PTHR46796:SF2">
    <property type="entry name" value="TRANSCRIPTIONAL REGULATORY PROTEIN"/>
    <property type="match status" value="1"/>
</dbReference>
<name>A0A5M8AVF8_9BURK</name>
<dbReference type="SMART" id="SM00342">
    <property type="entry name" value="HTH_ARAC"/>
    <property type="match status" value="1"/>
</dbReference>
<dbReference type="InterPro" id="IPR018060">
    <property type="entry name" value="HTH_AraC"/>
</dbReference>
<dbReference type="PROSITE" id="PS01124">
    <property type="entry name" value="HTH_ARAC_FAMILY_2"/>
    <property type="match status" value="1"/>
</dbReference>
<dbReference type="Gene3D" id="1.10.10.60">
    <property type="entry name" value="Homeodomain-like"/>
    <property type="match status" value="2"/>
</dbReference>
<dbReference type="InterPro" id="IPR037923">
    <property type="entry name" value="HTH-like"/>
</dbReference>
<dbReference type="AlphaFoldDB" id="A0A5M8AVF8"/>
<reference evidence="5 6" key="1">
    <citation type="submission" date="2019-09" db="EMBL/GenBank/DDBJ databases">
        <title>Isolation of a novel species in the genus Cupriavidus from patients with sepsis using whole genome sequencing.</title>
        <authorList>
            <person name="Kweon O.J."/>
            <person name="Lee M.-K."/>
        </authorList>
    </citation>
    <scope>NUCLEOTIDE SEQUENCE [LARGE SCALE GENOMIC DNA]</scope>
    <source>
        <strain evidence="5 6">MKL-01</strain>
    </source>
</reference>
<dbReference type="InterPro" id="IPR003313">
    <property type="entry name" value="AraC-bd"/>
</dbReference>
<dbReference type="InterPro" id="IPR050204">
    <property type="entry name" value="AraC_XylS_family_regulators"/>
</dbReference>
<evidence type="ECO:0000259" key="4">
    <source>
        <dbReference type="PROSITE" id="PS01124"/>
    </source>
</evidence>
<keyword evidence="2" id="KW-0238">DNA-binding</keyword>
<protein>
    <submittedName>
        <fullName evidence="5">AraC family transcriptional regulator</fullName>
    </submittedName>
</protein>
<dbReference type="EMBL" id="VWRN01000027">
    <property type="protein sequence ID" value="KAA6126155.1"/>
    <property type="molecule type" value="Genomic_DNA"/>
</dbReference>
<dbReference type="InterPro" id="IPR009057">
    <property type="entry name" value="Homeodomain-like_sf"/>
</dbReference>
<evidence type="ECO:0000313" key="6">
    <source>
        <dbReference type="Proteomes" id="UP000324324"/>
    </source>
</evidence>
<organism evidence="5 6">
    <name type="scientific">Cupriavidus cauae</name>
    <dbReference type="NCBI Taxonomy" id="2608999"/>
    <lineage>
        <taxon>Bacteria</taxon>
        <taxon>Pseudomonadati</taxon>
        <taxon>Pseudomonadota</taxon>
        <taxon>Betaproteobacteria</taxon>
        <taxon>Burkholderiales</taxon>
        <taxon>Burkholderiaceae</taxon>
        <taxon>Cupriavidus</taxon>
    </lineage>
</organism>
<accession>A0A5M8AVF8</accession>
<keyword evidence="6" id="KW-1185">Reference proteome</keyword>
<keyword evidence="3" id="KW-0804">Transcription</keyword>
<dbReference type="RefSeq" id="WP_150082838.1">
    <property type="nucleotide sequence ID" value="NZ_VWRN01000027.1"/>
</dbReference>
<dbReference type="SUPFAM" id="SSF51215">
    <property type="entry name" value="Regulatory protein AraC"/>
    <property type="match status" value="1"/>
</dbReference>
<dbReference type="Pfam" id="PF02311">
    <property type="entry name" value="AraC_binding"/>
    <property type="match status" value="1"/>
</dbReference>
<evidence type="ECO:0000256" key="3">
    <source>
        <dbReference type="ARBA" id="ARBA00023163"/>
    </source>
</evidence>
<evidence type="ECO:0000256" key="1">
    <source>
        <dbReference type="ARBA" id="ARBA00023015"/>
    </source>
</evidence>
<dbReference type="GO" id="GO:0003700">
    <property type="term" value="F:DNA-binding transcription factor activity"/>
    <property type="evidence" value="ECO:0007669"/>
    <property type="project" value="InterPro"/>
</dbReference>
<dbReference type="GO" id="GO:0043565">
    <property type="term" value="F:sequence-specific DNA binding"/>
    <property type="evidence" value="ECO:0007669"/>
    <property type="project" value="InterPro"/>
</dbReference>
<evidence type="ECO:0000256" key="2">
    <source>
        <dbReference type="ARBA" id="ARBA00023125"/>
    </source>
</evidence>
<comment type="caution">
    <text evidence="5">The sequence shown here is derived from an EMBL/GenBank/DDBJ whole genome shotgun (WGS) entry which is preliminary data.</text>
</comment>
<dbReference type="Proteomes" id="UP000324324">
    <property type="component" value="Unassembled WGS sequence"/>
</dbReference>
<sequence>MPAGQFQLLPCALPGVLAVQASSRHRFARHTHEQFGIGVVERGAQRSASGRGEVQAVAGDIITVNPGEVHDGLPLDEAGRSWRILYFDPEVVAPVCHDVSEGAARLGEFVLPVLSDRASATVFTQLFDAMTGGNAPDTALRRDSLLLMLVASTMDCRQGMRDGDGTPAAIAHALARIDDDPSVPVTLDELAHASGLSRFQVLRAFTRATGLTPHAYLVQRRIDLARRLIARGEPLADAAIGSGFADQSHMTRIFVKKYGLSPSAYAAVATGRSLR</sequence>
<gene>
    <name evidence="5" type="ORF">F1599_09195</name>
</gene>